<dbReference type="Gene3D" id="1.10.10.10">
    <property type="entry name" value="Winged helix-like DNA-binding domain superfamily/Winged helix DNA-binding domain"/>
    <property type="match status" value="1"/>
</dbReference>
<evidence type="ECO:0000256" key="2">
    <source>
        <dbReference type="ARBA" id="ARBA00023125"/>
    </source>
</evidence>
<dbReference type="Gene3D" id="2.60.120.10">
    <property type="entry name" value="Jelly Rolls"/>
    <property type="match status" value="1"/>
</dbReference>
<dbReference type="EMBL" id="AXCW01000001">
    <property type="protein sequence ID" value="EYR65279.1"/>
    <property type="molecule type" value="Genomic_DNA"/>
</dbReference>
<evidence type="ECO:0000259" key="5">
    <source>
        <dbReference type="PROSITE" id="PS51063"/>
    </source>
</evidence>
<protein>
    <submittedName>
        <fullName evidence="6">CarD family transcriptional regulator</fullName>
    </submittedName>
</protein>
<dbReference type="PROSITE" id="PS50042">
    <property type="entry name" value="CNMP_BINDING_3"/>
    <property type="match status" value="1"/>
</dbReference>
<evidence type="ECO:0000256" key="3">
    <source>
        <dbReference type="ARBA" id="ARBA00023163"/>
    </source>
</evidence>
<dbReference type="InterPro" id="IPR018490">
    <property type="entry name" value="cNMP-bd_dom_sf"/>
</dbReference>
<keyword evidence="2" id="KW-0238">DNA-binding</keyword>
<keyword evidence="1" id="KW-0805">Transcription regulation</keyword>
<dbReference type="PANTHER" id="PTHR24567">
    <property type="entry name" value="CRP FAMILY TRANSCRIPTIONAL REGULATORY PROTEIN"/>
    <property type="match status" value="1"/>
</dbReference>
<evidence type="ECO:0000313" key="6">
    <source>
        <dbReference type="EMBL" id="EYR65279.1"/>
    </source>
</evidence>
<comment type="caution">
    <text evidence="6">The sequence shown here is derived from an EMBL/GenBank/DDBJ whole genome shotgun (WGS) entry which is preliminary data.</text>
</comment>
<dbReference type="InterPro" id="IPR036390">
    <property type="entry name" value="WH_DNA-bd_sf"/>
</dbReference>
<proteinExistence type="predicted"/>
<dbReference type="Pfam" id="PF13545">
    <property type="entry name" value="HTH_Crp_2"/>
    <property type="match status" value="1"/>
</dbReference>
<gene>
    <name evidence="6" type="ORF">N866_00445</name>
</gene>
<dbReference type="PANTHER" id="PTHR24567:SF74">
    <property type="entry name" value="HTH-TYPE TRANSCRIPTIONAL REGULATOR ARCR"/>
    <property type="match status" value="1"/>
</dbReference>
<keyword evidence="7" id="KW-1185">Reference proteome</keyword>
<dbReference type="PROSITE" id="PS51063">
    <property type="entry name" value="HTH_CRP_2"/>
    <property type="match status" value="1"/>
</dbReference>
<dbReference type="SMART" id="SM00419">
    <property type="entry name" value="HTH_CRP"/>
    <property type="match status" value="1"/>
</dbReference>
<reference evidence="6 7" key="1">
    <citation type="submission" date="2014-01" db="EMBL/GenBank/DDBJ databases">
        <title>Actinotalea ferrariae CF5-4.</title>
        <authorList>
            <person name="Chen F."/>
            <person name="Li Y."/>
            <person name="Wang G."/>
        </authorList>
    </citation>
    <scope>NUCLEOTIDE SEQUENCE [LARGE SCALE GENOMIC DNA]</scope>
    <source>
        <strain evidence="6 7">CF5-4</strain>
    </source>
</reference>
<dbReference type="Pfam" id="PF00027">
    <property type="entry name" value="cNMP_binding"/>
    <property type="match status" value="1"/>
</dbReference>
<dbReference type="InterPro" id="IPR050397">
    <property type="entry name" value="Env_Response_Regulators"/>
</dbReference>
<name>A0A021VVR3_9CELL</name>
<evidence type="ECO:0000256" key="1">
    <source>
        <dbReference type="ARBA" id="ARBA00023015"/>
    </source>
</evidence>
<keyword evidence="3" id="KW-0804">Transcription</keyword>
<dbReference type="InterPro" id="IPR014710">
    <property type="entry name" value="RmlC-like_jellyroll"/>
</dbReference>
<feature type="domain" description="HTH crp-type" evidence="5">
    <location>
        <begin position="101"/>
        <end position="172"/>
    </location>
</feature>
<dbReference type="GO" id="GO:0003677">
    <property type="term" value="F:DNA binding"/>
    <property type="evidence" value="ECO:0007669"/>
    <property type="project" value="UniProtKB-KW"/>
</dbReference>
<dbReference type="SUPFAM" id="SSF51206">
    <property type="entry name" value="cAMP-binding domain-like"/>
    <property type="match status" value="1"/>
</dbReference>
<dbReference type="InterPro" id="IPR000595">
    <property type="entry name" value="cNMP-bd_dom"/>
</dbReference>
<accession>A0A021VVR3</accession>
<dbReference type="GO" id="GO:0005829">
    <property type="term" value="C:cytosol"/>
    <property type="evidence" value="ECO:0007669"/>
    <property type="project" value="TreeGrafter"/>
</dbReference>
<dbReference type="AlphaFoldDB" id="A0A021VVR3"/>
<dbReference type="InterPro" id="IPR012318">
    <property type="entry name" value="HTH_CRP"/>
</dbReference>
<sequence length="181" mass="19900">MSQLMVLHTGRVKIFRLSADGSEQIVRVLGPGEFTGETSVFTGHRPDDYATALEDSQLCVFRHDDLKALIREHPEIGLRMLATVSERLSETEHRLNSLTSRDVESRLADYLLGLPSTWRDRVATVSLPLAKKDVASLLDTSPESLSRALSSLAAQGLIVIGAGRSVSITHPDRLQRLVDEA</sequence>
<dbReference type="CDD" id="cd00038">
    <property type="entry name" value="CAP_ED"/>
    <property type="match status" value="1"/>
</dbReference>
<feature type="domain" description="Cyclic nucleotide-binding" evidence="4">
    <location>
        <begin position="1"/>
        <end position="87"/>
    </location>
</feature>
<dbReference type="InterPro" id="IPR036388">
    <property type="entry name" value="WH-like_DNA-bd_sf"/>
</dbReference>
<dbReference type="SUPFAM" id="SSF46785">
    <property type="entry name" value="Winged helix' DNA-binding domain"/>
    <property type="match status" value="1"/>
</dbReference>
<evidence type="ECO:0000259" key="4">
    <source>
        <dbReference type="PROSITE" id="PS50042"/>
    </source>
</evidence>
<organism evidence="6 7">
    <name type="scientific">Actinotalea ferrariae CF5-4</name>
    <dbReference type="NCBI Taxonomy" id="948458"/>
    <lineage>
        <taxon>Bacteria</taxon>
        <taxon>Bacillati</taxon>
        <taxon>Actinomycetota</taxon>
        <taxon>Actinomycetes</taxon>
        <taxon>Micrococcales</taxon>
        <taxon>Cellulomonadaceae</taxon>
        <taxon>Actinotalea</taxon>
    </lineage>
</organism>
<evidence type="ECO:0000313" key="7">
    <source>
        <dbReference type="Proteomes" id="UP000019753"/>
    </source>
</evidence>
<dbReference type="Proteomes" id="UP000019753">
    <property type="component" value="Unassembled WGS sequence"/>
</dbReference>
<dbReference type="GO" id="GO:0003700">
    <property type="term" value="F:DNA-binding transcription factor activity"/>
    <property type="evidence" value="ECO:0007669"/>
    <property type="project" value="TreeGrafter"/>
</dbReference>